<dbReference type="PRINTS" id="PR01217">
    <property type="entry name" value="PRICHEXTENSN"/>
</dbReference>
<dbReference type="OrthoDB" id="9800571at2"/>
<dbReference type="InterPro" id="IPR020256">
    <property type="entry name" value="Spore_coat_CotJA"/>
</dbReference>
<dbReference type="Pfam" id="PF11007">
    <property type="entry name" value="CotJA"/>
    <property type="match status" value="1"/>
</dbReference>
<gene>
    <name evidence="2" type="ORF">BR63_14015</name>
</gene>
<proteinExistence type="predicted"/>
<dbReference type="KEGG" id="tfr:BR63_14015"/>
<dbReference type="AlphaFoldDB" id="A0A7G6E5F3"/>
<dbReference type="Proteomes" id="UP000515847">
    <property type="component" value="Chromosome"/>
</dbReference>
<organism evidence="2 3">
    <name type="scientific">Thermanaerosceptrum fracticalcis</name>
    <dbReference type="NCBI Taxonomy" id="1712410"/>
    <lineage>
        <taxon>Bacteria</taxon>
        <taxon>Bacillati</taxon>
        <taxon>Bacillota</taxon>
        <taxon>Clostridia</taxon>
        <taxon>Eubacteriales</taxon>
        <taxon>Peptococcaceae</taxon>
        <taxon>Thermanaerosceptrum</taxon>
    </lineage>
</organism>
<feature type="region of interest" description="Disordered" evidence="1">
    <location>
        <begin position="1"/>
        <end position="67"/>
    </location>
</feature>
<name>A0A7G6E5F3_THEFR</name>
<evidence type="ECO:0000256" key="1">
    <source>
        <dbReference type="SAM" id="MobiDB-lite"/>
    </source>
</evidence>
<evidence type="ECO:0000313" key="3">
    <source>
        <dbReference type="Proteomes" id="UP000515847"/>
    </source>
</evidence>
<dbReference type="RefSeq" id="WP_051965898.1">
    <property type="nucleotide sequence ID" value="NZ_CP045798.1"/>
</dbReference>
<sequence>MRNFTFKVIPVPPEPSKKNGGKVENTEGCPAPYKPYPPPPQAPMPCPPQKPCPTPPEPVLPAPPETPLPCPPTYSPYPQYPQYPQYPSSVLPSPPEMSLPYPPTYPSYPPHAYPPPYPQPPFRLAHAYVPWQYYNVVYSPAEALSRGTLFPDLYQPQGEYGPCEGPQPCSLVFPRGGASYGS</sequence>
<keyword evidence="3" id="KW-1185">Reference proteome</keyword>
<accession>A0A7G6E5F3</accession>
<evidence type="ECO:0000313" key="2">
    <source>
        <dbReference type="EMBL" id="QNB47307.1"/>
    </source>
</evidence>
<protein>
    <submittedName>
        <fullName evidence="2">Spore coat associated protein CotJA</fullName>
    </submittedName>
</protein>
<dbReference type="EMBL" id="CP045798">
    <property type="protein sequence ID" value="QNB47307.1"/>
    <property type="molecule type" value="Genomic_DNA"/>
</dbReference>
<feature type="compositionally biased region" description="Pro residues" evidence="1">
    <location>
        <begin position="32"/>
        <end position="67"/>
    </location>
</feature>
<reference evidence="2 3" key="1">
    <citation type="journal article" date="2019" name="Front. Microbiol.">
        <title>Thermoanaerosceptrum fracticalcis gen. nov. sp. nov., a Novel Fumarate-Fermenting Microorganism From a Deep Fractured Carbonate Aquifer of the US Great Basin.</title>
        <authorList>
            <person name="Hamilton-Brehm S.D."/>
            <person name="Stewart L.E."/>
            <person name="Zavarin M."/>
            <person name="Caldwell M."/>
            <person name="Lawson P.A."/>
            <person name="Onstott T.C."/>
            <person name="Grzymski J."/>
            <person name="Neveux I."/>
            <person name="Lollar B.S."/>
            <person name="Russell C.E."/>
            <person name="Moser D.P."/>
        </authorList>
    </citation>
    <scope>NUCLEOTIDE SEQUENCE [LARGE SCALE GENOMIC DNA]</scope>
    <source>
        <strain evidence="2 3">DRI-13</strain>
    </source>
</reference>